<keyword evidence="2" id="KW-0805">Transcription regulation</keyword>
<dbReference type="EMBL" id="JAUIZM010000003">
    <property type="protein sequence ID" value="KAK1395478.1"/>
    <property type="molecule type" value="Genomic_DNA"/>
</dbReference>
<evidence type="ECO:0000259" key="6">
    <source>
        <dbReference type="PROSITE" id="PS50888"/>
    </source>
</evidence>
<comment type="caution">
    <text evidence="7">The sequence shown here is derived from an EMBL/GenBank/DDBJ whole genome shotgun (WGS) entry which is preliminary data.</text>
</comment>
<evidence type="ECO:0000256" key="2">
    <source>
        <dbReference type="ARBA" id="ARBA00023015"/>
    </source>
</evidence>
<dbReference type="GO" id="GO:0005634">
    <property type="term" value="C:nucleus"/>
    <property type="evidence" value="ECO:0007669"/>
    <property type="project" value="UniProtKB-SubCell"/>
</dbReference>
<dbReference type="Gene3D" id="4.10.280.10">
    <property type="entry name" value="Helix-loop-helix DNA-binding domain"/>
    <property type="match status" value="1"/>
</dbReference>
<evidence type="ECO:0000313" key="8">
    <source>
        <dbReference type="Proteomes" id="UP001237642"/>
    </source>
</evidence>
<dbReference type="PROSITE" id="PS50888">
    <property type="entry name" value="BHLH"/>
    <property type="match status" value="1"/>
</dbReference>
<evidence type="ECO:0000256" key="4">
    <source>
        <dbReference type="ARBA" id="ARBA00023242"/>
    </source>
</evidence>
<comment type="subcellular location">
    <subcellularLocation>
        <location evidence="1">Nucleus</location>
    </subcellularLocation>
</comment>
<dbReference type="InterPro" id="IPR024097">
    <property type="entry name" value="bHLH_ZIP_TF"/>
</dbReference>
<dbReference type="Proteomes" id="UP001237642">
    <property type="component" value="Unassembled WGS sequence"/>
</dbReference>
<evidence type="ECO:0000256" key="1">
    <source>
        <dbReference type="ARBA" id="ARBA00004123"/>
    </source>
</evidence>
<keyword evidence="3" id="KW-0804">Transcription</keyword>
<dbReference type="PANTHER" id="PTHR12565:SF184">
    <property type="entry name" value="BHLH TRANSCRIPTION FACTOR"/>
    <property type="match status" value="1"/>
</dbReference>
<dbReference type="Pfam" id="PF00010">
    <property type="entry name" value="HLH"/>
    <property type="match status" value="1"/>
</dbReference>
<dbReference type="GO" id="GO:0003700">
    <property type="term" value="F:DNA-binding transcription factor activity"/>
    <property type="evidence" value="ECO:0007669"/>
    <property type="project" value="TreeGrafter"/>
</dbReference>
<protein>
    <submittedName>
        <fullName evidence="7">Transcription factor bHLH78</fullName>
    </submittedName>
</protein>
<feature type="domain" description="BHLH" evidence="6">
    <location>
        <begin position="291"/>
        <end position="341"/>
    </location>
</feature>
<keyword evidence="8" id="KW-1185">Reference proteome</keyword>
<keyword evidence="4" id="KW-0539">Nucleus</keyword>
<accession>A0AAD8N5F5</accession>
<reference evidence="7" key="1">
    <citation type="submission" date="2023-02" db="EMBL/GenBank/DDBJ databases">
        <title>Genome of toxic invasive species Heracleum sosnowskyi carries increased number of genes despite the absence of recent whole-genome duplications.</title>
        <authorList>
            <person name="Schelkunov M."/>
            <person name="Shtratnikova V."/>
            <person name="Makarenko M."/>
            <person name="Klepikova A."/>
            <person name="Omelchenko D."/>
            <person name="Novikova G."/>
            <person name="Obukhova E."/>
            <person name="Bogdanov V."/>
            <person name="Penin A."/>
            <person name="Logacheva M."/>
        </authorList>
    </citation>
    <scope>NUCLEOTIDE SEQUENCE</scope>
    <source>
        <strain evidence="7">Hsosn_3</strain>
        <tissue evidence="7">Leaf</tissue>
    </source>
</reference>
<dbReference type="CDD" id="cd18919">
    <property type="entry name" value="bHLH_AtBPE_like"/>
    <property type="match status" value="1"/>
</dbReference>
<proteinExistence type="predicted"/>
<evidence type="ECO:0000256" key="5">
    <source>
        <dbReference type="SAM" id="MobiDB-lite"/>
    </source>
</evidence>
<name>A0AAD8N5F5_9APIA</name>
<feature type="region of interest" description="Disordered" evidence="5">
    <location>
        <begin position="193"/>
        <end position="257"/>
    </location>
</feature>
<dbReference type="InterPro" id="IPR011598">
    <property type="entry name" value="bHLH_dom"/>
</dbReference>
<evidence type="ECO:0000256" key="3">
    <source>
        <dbReference type="ARBA" id="ARBA00023163"/>
    </source>
</evidence>
<sequence length="450" mass="50052">MEKKHFFNTEISPTQFNFQPFANAFQTNPNFENNSVQQHSQFNSALSSMVSSHPSQMFMQRSSYMNSPNTSSYNTTTDSPLKLQMPTMNHHFVKENIPISGNPMPMTSALPILPTDPAFVQRAAQLSCLLNHSFNDKTSPNGMNNAEFQYRDSSLCKDNDKSPGVSTSPLDVVVSPTIIKSNYLQMNVRSASVFEQNPTQDTELQTPVELESRKRKGKAKEAALLQSVKVAEEDENLETRKRSKMASGNESGGIKIQEGTNIAAENKNQDDNQKSPEAPKDYIHVRARRGQATDSHSLAERVRREKIGERMKLLQDLVPGCNKVTGKAVMLDEIINYVQSLQSQVEFLSMKLSTVNSRQNVCMANLLPKDMFQQNGRLSNQMYSAESSASAYHGQQVCDDSLQPLDVVLRRNLGLGLDGFSDGLSQFPAFSEDDLQSLVQTGFGPNQTST</sequence>
<dbReference type="SUPFAM" id="SSF47459">
    <property type="entry name" value="HLH, helix-loop-helix DNA-binding domain"/>
    <property type="match status" value="1"/>
</dbReference>
<feature type="compositionally biased region" description="Polar residues" evidence="5">
    <location>
        <begin position="193"/>
        <end position="205"/>
    </location>
</feature>
<dbReference type="GO" id="GO:0046983">
    <property type="term" value="F:protein dimerization activity"/>
    <property type="evidence" value="ECO:0007669"/>
    <property type="project" value="InterPro"/>
</dbReference>
<gene>
    <name evidence="7" type="ORF">POM88_014534</name>
</gene>
<dbReference type="AlphaFoldDB" id="A0AAD8N5F5"/>
<dbReference type="PANTHER" id="PTHR12565">
    <property type="entry name" value="STEROL REGULATORY ELEMENT-BINDING PROTEIN"/>
    <property type="match status" value="1"/>
</dbReference>
<dbReference type="SMART" id="SM00353">
    <property type="entry name" value="HLH"/>
    <property type="match status" value="1"/>
</dbReference>
<organism evidence="7 8">
    <name type="scientific">Heracleum sosnowskyi</name>
    <dbReference type="NCBI Taxonomy" id="360622"/>
    <lineage>
        <taxon>Eukaryota</taxon>
        <taxon>Viridiplantae</taxon>
        <taxon>Streptophyta</taxon>
        <taxon>Embryophyta</taxon>
        <taxon>Tracheophyta</taxon>
        <taxon>Spermatophyta</taxon>
        <taxon>Magnoliopsida</taxon>
        <taxon>eudicotyledons</taxon>
        <taxon>Gunneridae</taxon>
        <taxon>Pentapetalae</taxon>
        <taxon>asterids</taxon>
        <taxon>campanulids</taxon>
        <taxon>Apiales</taxon>
        <taxon>Apiaceae</taxon>
        <taxon>Apioideae</taxon>
        <taxon>apioid superclade</taxon>
        <taxon>Tordylieae</taxon>
        <taxon>Tordyliinae</taxon>
        <taxon>Heracleum</taxon>
    </lineage>
</organism>
<evidence type="ECO:0000313" key="7">
    <source>
        <dbReference type="EMBL" id="KAK1395478.1"/>
    </source>
</evidence>
<reference evidence="7" key="2">
    <citation type="submission" date="2023-05" db="EMBL/GenBank/DDBJ databases">
        <authorList>
            <person name="Schelkunov M.I."/>
        </authorList>
    </citation>
    <scope>NUCLEOTIDE SEQUENCE</scope>
    <source>
        <strain evidence="7">Hsosn_3</strain>
        <tissue evidence="7">Leaf</tissue>
    </source>
</reference>
<dbReference type="FunFam" id="4.10.280.10:FF:000002">
    <property type="entry name" value="Basic helix-loop-helix transcription factor"/>
    <property type="match status" value="1"/>
</dbReference>
<dbReference type="InterPro" id="IPR036638">
    <property type="entry name" value="HLH_DNA-bd_sf"/>
</dbReference>